<evidence type="ECO:0000256" key="4">
    <source>
        <dbReference type="ARBA" id="ARBA00023242"/>
    </source>
</evidence>
<dbReference type="PANTHER" id="PTHR23349:SF97">
    <property type="entry name" value="BHLH DOMAIN-CONTAINING PROTEIN"/>
    <property type="match status" value="1"/>
</dbReference>
<evidence type="ECO:0000313" key="7">
    <source>
        <dbReference type="Proteomes" id="UP001209878"/>
    </source>
</evidence>
<name>A0AAD9KU20_RIDPI</name>
<keyword evidence="2" id="KW-0238">DNA-binding</keyword>
<dbReference type="SUPFAM" id="SSF47459">
    <property type="entry name" value="HLH, helix-loop-helix DNA-binding domain"/>
    <property type="match status" value="1"/>
</dbReference>
<evidence type="ECO:0000313" key="6">
    <source>
        <dbReference type="EMBL" id="KAK2177522.1"/>
    </source>
</evidence>
<dbReference type="AlphaFoldDB" id="A0AAD9KU20"/>
<dbReference type="InterPro" id="IPR011598">
    <property type="entry name" value="bHLH_dom"/>
</dbReference>
<evidence type="ECO:0000256" key="3">
    <source>
        <dbReference type="ARBA" id="ARBA00023163"/>
    </source>
</evidence>
<sequence>MDNSAEFAATYGYSGDICPKMHCTETNQHGVCEVVSPFTGVAPHEELCQGRAVCPRDICPVGLCQQDVYTTDYCPGDMCEDDLRPHDGNQNQLCPIHVPDGEQYQGDTYPQEFCQHHGVSHGNMPAEGQYVGDMCPRDACHPDQGVHAQDLPACAYNNSGYPLPSLHFPMSLSQNAVDADDDYGMVNGQRGAANVRERRRMLNINSAFEELRCHVPTFPYEKRLSKIDTLRLAIAYIALLRDLLGSGLDPLTHIENGLRDGKRNKRIQLWNTSDLTARLSWIKWEKLGVNSRPIIGAYKCTD</sequence>
<dbReference type="GO" id="GO:0046983">
    <property type="term" value="F:protein dimerization activity"/>
    <property type="evidence" value="ECO:0007669"/>
    <property type="project" value="InterPro"/>
</dbReference>
<dbReference type="GO" id="GO:0032502">
    <property type="term" value="P:developmental process"/>
    <property type="evidence" value="ECO:0007669"/>
    <property type="project" value="TreeGrafter"/>
</dbReference>
<evidence type="ECO:0000256" key="1">
    <source>
        <dbReference type="ARBA" id="ARBA00023015"/>
    </source>
</evidence>
<dbReference type="PROSITE" id="PS50888">
    <property type="entry name" value="BHLH"/>
    <property type="match status" value="1"/>
</dbReference>
<accession>A0AAD9KU20</accession>
<reference evidence="6" key="1">
    <citation type="journal article" date="2023" name="Mol. Biol. Evol.">
        <title>Third-Generation Sequencing Reveals the Adaptive Role of the Epigenome in Three Deep-Sea Polychaetes.</title>
        <authorList>
            <person name="Perez M."/>
            <person name="Aroh O."/>
            <person name="Sun Y."/>
            <person name="Lan Y."/>
            <person name="Juniper S.K."/>
            <person name="Young C.R."/>
            <person name="Angers B."/>
            <person name="Qian P.Y."/>
        </authorList>
    </citation>
    <scope>NUCLEOTIDE SEQUENCE</scope>
    <source>
        <strain evidence="6">R07B-5</strain>
    </source>
</reference>
<protein>
    <recommendedName>
        <fullName evidence="5">BHLH domain-containing protein</fullName>
    </recommendedName>
</protein>
<dbReference type="InterPro" id="IPR050283">
    <property type="entry name" value="E-box_TF_Regulators"/>
</dbReference>
<proteinExistence type="predicted"/>
<keyword evidence="1" id="KW-0805">Transcription regulation</keyword>
<dbReference type="CDD" id="cd11416">
    <property type="entry name" value="bHLH_TS_ceHLH13_like"/>
    <property type="match status" value="1"/>
</dbReference>
<keyword evidence="3" id="KW-0804">Transcription</keyword>
<gene>
    <name evidence="6" type="ORF">NP493_584g00020</name>
</gene>
<dbReference type="FunFam" id="4.10.280.10:FF:000035">
    <property type="entry name" value="Pancreas-specific transcription factor 1a"/>
    <property type="match status" value="1"/>
</dbReference>
<dbReference type="Proteomes" id="UP001209878">
    <property type="component" value="Unassembled WGS sequence"/>
</dbReference>
<dbReference type="GO" id="GO:0000977">
    <property type="term" value="F:RNA polymerase II transcription regulatory region sequence-specific DNA binding"/>
    <property type="evidence" value="ECO:0007669"/>
    <property type="project" value="TreeGrafter"/>
</dbReference>
<dbReference type="Pfam" id="PF00010">
    <property type="entry name" value="HLH"/>
    <property type="match status" value="1"/>
</dbReference>
<evidence type="ECO:0000259" key="5">
    <source>
        <dbReference type="PROSITE" id="PS50888"/>
    </source>
</evidence>
<dbReference type="InterPro" id="IPR036638">
    <property type="entry name" value="HLH_DNA-bd_sf"/>
</dbReference>
<organism evidence="6 7">
    <name type="scientific">Ridgeia piscesae</name>
    <name type="common">Tubeworm</name>
    <dbReference type="NCBI Taxonomy" id="27915"/>
    <lineage>
        <taxon>Eukaryota</taxon>
        <taxon>Metazoa</taxon>
        <taxon>Spiralia</taxon>
        <taxon>Lophotrochozoa</taxon>
        <taxon>Annelida</taxon>
        <taxon>Polychaeta</taxon>
        <taxon>Sedentaria</taxon>
        <taxon>Canalipalpata</taxon>
        <taxon>Sabellida</taxon>
        <taxon>Siboglinidae</taxon>
        <taxon>Ridgeia</taxon>
    </lineage>
</organism>
<dbReference type="EMBL" id="JAODUO010000592">
    <property type="protein sequence ID" value="KAK2177522.1"/>
    <property type="molecule type" value="Genomic_DNA"/>
</dbReference>
<feature type="domain" description="BHLH" evidence="5">
    <location>
        <begin position="188"/>
        <end position="240"/>
    </location>
</feature>
<keyword evidence="7" id="KW-1185">Reference proteome</keyword>
<dbReference type="Gene3D" id="4.10.280.10">
    <property type="entry name" value="Helix-loop-helix DNA-binding domain"/>
    <property type="match status" value="1"/>
</dbReference>
<dbReference type="SMART" id="SM00353">
    <property type="entry name" value="HLH"/>
    <property type="match status" value="1"/>
</dbReference>
<dbReference type="PANTHER" id="PTHR23349">
    <property type="entry name" value="BASIC HELIX-LOOP-HELIX TRANSCRIPTION FACTOR, TWIST"/>
    <property type="match status" value="1"/>
</dbReference>
<evidence type="ECO:0000256" key="2">
    <source>
        <dbReference type="ARBA" id="ARBA00023125"/>
    </source>
</evidence>
<comment type="caution">
    <text evidence="6">The sequence shown here is derived from an EMBL/GenBank/DDBJ whole genome shotgun (WGS) entry which is preliminary data.</text>
</comment>
<dbReference type="GO" id="GO:0000981">
    <property type="term" value="F:DNA-binding transcription factor activity, RNA polymerase II-specific"/>
    <property type="evidence" value="ECO:0007669"/>
    <property type="project" value="TreeGrafter"/>
</dbReference>
<keyword evidence="4" id="KW-0539">Nucleus</keyword>